<sequence length="9" mass="1060">GWRDLNGGW</sequence>
<keyword id="KW-0903">Direct protein sequencing</keyword>
<accession>Q7M3N8</accession>
<protein>
    <submittedName>
        <fullName evidence="1">Neuropeptide Grb-AST B2</fullName>
    </submittedName>
</protein>
<evidence type="ECO:0000313" key="1">
    <source>
        <dbReference type="PIR" id="B57444"/>
    </source>
</evidence>
<reference evidence="1" key="1">
    <citation type="journal article" date="1995" name="J. Biol. Chem.">
        <title>A family of neuropeptides that inhibit juvenile hormone biosynthesis in the cricket, Gryllus bimaculatus.</title>
        <authorList>
            <person name="Lorenz M.W."/>
            <person name="Kellner R."/>
            <person name="Hoffmann K.H."/>
        </authorList>
    </citation>
    <scope>PROTEIN SEQUENCE</scope>
</reference>
<dbReference type="PIR" id="B57444">
    <property type="entry name" value="B57444"/>
</dbReference>
<organism evidence="1">
    <name type="scientific">Gryllus bimaculatus</name>
    <name type="common">Two-spotted cricket</name>
    <dbReference type="NCBI Taxonomy" id="6999"/>
    <lineage>
        <taxon>Eukaryota</taxon>
        <taxon>Metazoa</taxon>
        <taxon>Ecdysozoa</taxon>
        <taxon>Arthropoda</taxon>
        <taxon>Hexapoda</taxon>
        <taxon>Insecta</taxon>
        <taxon>Pterygota</taxon>
        <taxon>Neoptera</taxon>
        <taxon>Polyneoptera</taxon>
        <taxon>Orthoptera</taxon>
        <taxon>Ensifera</taxon>
        <taxon>Gryllidea</taxon>
        <taxon>Grylloidea</taxon>
        <taxon>Gryllidae</taxon>
        <taxon>Gryllinae</taxon>
        <taxon>Gryllus</taxon>
    </lineage>
</organism>
<proteinExistence type="evidence at protein level"/>
<name>Q7M3N8_GRYBI</name>